<evidence type="ECO:0008006" key="4">
    <source>
        <dbReference type="Google" id="ProtNLM"/>
    </source>
</evidence>
<dbReference type="GO" id="GO:0004197">
    <property type="term" value="F:cysteine-type endopeptidase activity"/>
    <property type="evidence" value="ECO:0007669"/>
    <property type="project" value="TreeGrafter"/>
</dbReference>
<name>A0A813KR60_POLGL</name>
<reference evidence="2" key="1">
    <citation type="submission" date="2021-02" db="EMBL/GenBank/DDBJ databases">
        <authorList>
            <person name="Dougan E. K."/>
            <person name="Rhodes N."/>
            <person name="Thang M."/>
            <person name="Chan C."/>
        </authorList>
    </citation>
    <scope>NUCLEOTIDE SEQUENCE</scope>
</reference>
<comment type="caution">
    <text evidence="2">The sequence shown here is derived from an EMBL/GenBank/DDBJ whole genome shotgun (WGS) entry which is preliminary data.</text>
</comment>
<dbReference type="GO" id="GO:0005737">
    <property type="term" value="C:cytoplasm"/>
    <property type="evidence" value="ECO:0007669"/>
    <property type="project" value="TreeGrafter"/>
</dbReference>
<dbReference type="Proteomes" id="UP000626109">
    <property type="component" value="Unassembled WGS sequence"/>
</dbReference>
<evidence type="ECO:0000313" key="3">
    <source>
        <dbReference type="Proteomes" id="UP000626109"/>
    </source>
</evidence>
<comment type="similarity">
    <text evidence="1">Belongs to the peptidase C14B family.</text>
</comment>
<dbReference type="PANTHER" id="PTHR48104:SF30">
    <property type="entry name" value="METACASPASE-1"/>
    <property type="match status" value="1"/>
</dbReference>
<dbReference type="GO" id="GO:0006508">
    <property type="term" value="P:proteolysis"/>
    <property type="evidence" value="ECO:0007669"/>
    <property type="project" value="TreeGrafter"/>
</dbReference>
<dbReference type="InterPro" id="IPR050452">
    <property type="entry name" value="Metacaspase"/>
</dbReference>
<gene>
    <name evidence="2" type="ORF">PGLA2088_LOCUS36000</name>
</gene>
<protein>
    <recommendedName>
        <fullName evidence="4">Metacaspase</fullName>
    </recommendedName>
</protein>
<dbReference type="PANTHER" id="PTHR48104">
    <property type="entry name" value="METACASPASE-4"/>
    <property type="match status" value="1"/>
</dbReference>
<evidence type="ECO:0000256" key="1">
    <source>
        <dbReference type="ARBA" id="ARBA00009005"/>
    </source>
</evidence>
<dbReference type="EMBL" id="CAJNNW010032008">
    <property type="protein sequence ID" value="CAE8710560.1"/>
    <property type="molecule type" value="Genomic_DNA"/>
</dbReference>
<proteinExistence type="inferred from homology"/>
<sequence length="349" mass="38333">SEQCTGGLRICCGELDEDNWTAFRGTGGAVRILIVALEYQYVPEAVLTCHKDARTIFRVAKRAGVEDITVVTDKQGVGSPGFPTRRVVLGHIRQVASRCQPGDWFVWFWAGHGVNIPDENGDEESGWDQAFVTPNDKGQLTAAALLVDDQFAKALDTYVPDGVRILCICDCCHSGTICDIDSYLYRHEIYQISASQDNEEAEDIGIGGVLSTALRRAVRKLSIKYGSQEFSIQDVFDSCKKYARRMTDAQELSFQFSGGDPGKTAWPLAFPWWHYLQKPSLMVKLNIHDYEEDGVETDDEGEWAKLVGPSPGSAAAAVAAPPSSVRVQIFPQPVPHFGGLGIRDLACRG</sequence>
<evidence type="ECO:0000313" key="2">
    <source>
        <dbReference type="EMBL" id="CAE8710560.1"/>
    </source>
</evidence>
<feature type="non-terminal residue" evidence="2">
    <location>
        <position position="1"/>
    </location>
</feature>
<dbReference type="AlphaFoldDB" id="A0A813KR60"/>
<organism evidence="2 3">
    <name type="scientific">Polarella glacialis</name>
    <name type="common">Dinoflagellate</name>
    <dbReference type="NCBI Taxonomy" id="89957"/>
    <lineage>
        <taxon>Eukaryota</taxon>
        <taxon>Sar</taxon>
        <taxon>Alveolata</taxon>
        <taxon>Dinophyceae</taxon>
        <taxon>Suessiales</taxon>
        <taxon>Suessiaceae</taxon>
        <taxon>Polarella</taxon>
    </lineage>
</organism>
<accession>A0A813KR60</accession>
<dbReference type="Gene3D" id="3.40.50.12660">
    <property type="match status" value="1"/>
</dbReference>